<evidence type="ECO:0000313" key="2">
    <source>
        <dbReference type="Proteomes" id="UP000242705"/>
    </source>
</evidence>
<gene>
    <name evidence="1" type="ORF">C7B47_10440</name>
</gene>
<dbReference type="EMBL" id="PXYX01000021">
    <property type="protein sequence ID" value="PSR26574.1"/>
    <property type="molecule type" value="Genomic_DNA"/>
</dbReference>
<comment type="caution">
    <text evidence="1">The sequence shown here is derived from an EMBL/GenBank/DDBJ whole genome shotgun (WGS) entry which is preliminary data.</text>
</comment>
<name>A0A2T2WWG0_SULTH</name>
<reference evidence="1 2" key="1">
    <citation type="journal article" date="2014" name="BMC Genomics">
        <title>Comparison of environmental and isolate Sulfobacillus genomes reveals diverse carbon, sulfur, nitrogen, and hydrogen metabolisms.</title>
        <authorList>
            <person name="Justice N.B."/>
            <person name="Norman A."/>
            <person name="Brown C.T."/>
            <person name="Singh A."/>
            <person name="Thomas B.C."/>
            <person name="Banfield J.F."/>
        </authorList>
    </citation>
    <scope>NUCLEOTIDE SEQUENCE [LARGE SCALE GENOMIC DNA]</scope>
    <source>
        <strain evidence="1">AMDSBA5</strain>
    </source>
</reference>
<dbReference type="Proteomes" id="UP000242705">
    <property type="component" value="Unassembled WGS sequence"/>
</dbReference>
<accession>A0A2T2WWG0</accession>
<protein>
    <submittedName>
        <fullName evidence="1">Uncharacterized protein</fullName>
    </submittedName>
</protein>
<organism evidence="1 2">
    <name type="scientific">Sulfobacillus thermosulfidooxidans</name>
    <dbReference type="NCBI Taxonomy" id="28034"/>
    <lineage>
        <taxon>Bacteria</taxon>
        <taxon>Bacillati</taxon>
        <taxon>Bacillota</taxon>
        <taxon>Clostridia</taxon>
        <taxon>Eubacteriales</taxon>
        <taxon>Clostridiales Family XVII. Incertae Sedis</taxon>
        <taxon>Sulfobacillus</taxon>
    </lineage>
</organism>
<evidence type="ECO:0000313" key="1">
    <source>
        <dbReference type="EMBL" id="PSR26574.1"/>
    </source>
</evidence>
<dbReference type="AlphaFoldDB" id="A0A2T2WWG0"/>
<sequence>MKKMTIISASAAVFGIVVIGAIWIGTQSGSWKVVHDQGQSLTIPATWHPTDNGQAYLEHGHPEDGLWFLKAFSSQELPSTAKKLPKVGPNIHEWQIKGANHFTYYAVWTGHAQTQAIKIHVPKSQQNLAQAVLGSWQPG</sequence>
<proteinExistence type="predicted"/>